<gene>
    <name evidence="2" type="ORF">SCAR479_12196</name>
</gene>
<dbReference type="Proteomes" id="UP001465668">
    <property type="component" value="Unassembled WGS sequence"/>
</dbReference>
<keyword evidence="1" id="KW-1133">Transmembrane helix</keyword>
<organism evidence="2 3">
    <name type="scientific">Seiridium cardinale</name>
    <dbReference type="NCBI Taxonomy" id="138064"/>
    <lineage>
        <taxon>Eukaryota</taxon>
        <taxon>Fungi</taxon>
        <taxon>Dikarya</taxon>
        <taxon>Ascomycota</taxon>
        <taxon>Pezizomycotina</taxon>
        <taxon>Sordariomycetes</taxon>
        <taxon>Xylariomycetidae</taxon>
        <taxon>Amphisphaeriales</taxon>
        <taxon>Sporocadaceae</taxon>
        <taxon>Seiridium</taxon>
    </lineage>
</organism>
<dbReference type="Pfam" id="PF06966">
    <property type="entry name" value="DUF1295"/>
    <property type="match status" value="1"/>
</dbReference>
<accession>A0ABR2XBE9</accession>
<evidence type="ECO:0008006" key="4">
    <source>
        <dbReference type="Google" id="ProtNLM"/>
    </source>
</evidence>
<dbReference type="EMBL" id="JARVKM010000080">
    <property type="protein sequence ID" value="KAK9771072.1"/>
    <property type="molecule type" value="Genomic_DNA"/>
</dbReference>
<dbReference type="Gene3D" id="1.20.120.1630">
    <property type="match status" value="1"/>
</dbReference>
<name>A0ABR2XBE9_9PEZI</name>
<sequence length="358" mass="41673">MALPHFLYLENCAEWSKTVEPFLPQLYELPRRLFDNLTNAHGLLELYKQTNPLVSGFAFSLFLGFVFLVVSEINRNYSQVDRMWSLLPTIYNVHFKIWADLNNISSPRLSLIVFWSAVWSARLTFNYWRKGGYTVGSEDYRWELVKKYIGPIPFFVLNVTFISFIQSVLLFLLAAPTYAILLASQHEQDISGADLFFTAIQLGLVATEWFSDQQQWDYQNTKKEYQKTAKVPRGSNFAHEDLDRGFNTHGFWAYCRHPNFTAEQTIWLVLYQWSCYATKVLYSWTGLGAMFLVMLFQGSTWLTELITAGKYPEYKHYQRQVGMTIPSLTPYKAPEPKIIRTSELAKSQQQKEKAGKQK</sequence>
<feature type="transmembrane region" description="Helical" evidence="1">
    <location>
        <begin position="53"/>
        <end position="73"/>
    </location>
</feature>
<keyword evidence="3" id="KW-1185">Reference proteome</keyword>
<feature type="transmembrane region" description="Helical" evidence="1">
    <location>
        <begin position="281"/>
        <end position="302"/>
    </location>
</feature>
<evidence type="ECO:0000313" key="2">
    <source>
        <dbReference type="EMBL" id="KAK9771072.1"/>
    </source>
</evidence>
<feature type="transmembrane region" description="Helical" evidence="1">
    <location>
        <begin position="148"/>
        <end position="181"/>
    </location>
</feature>
<dbReference type="PANTHER" id="PTHR32251">
    <property type="entry name" value="3-OXO-5-ALPHA-STEROID 4-DEHYDROGENASE"/>
    <property type="match status" value="1"/>
</dbReference>
<protein>
    <recommendedName>
        <fullName evidence="4">DUF1295 domain protein</fullName>
    </recommendedName>
</protein>
<proteinExistence type="predicted"/>
<evidence type="ECO:0000256" key="1">
    <source>
        <dbReference type="SAM" id="Phobius"/>
    </source>
</evidence>
<dbReference type="PANTHER" id="PTHR32251:SF23">
    <property type="entry name" value="3-OXO-5-ALPHA-STEROID 4-DEHYDROGENASE (DUF1295)"/>
    <property type="match status" value="1"/>
</dbReference>
<evidence type="ECO:0000313" key="3">
    <source>
        <dbReference type="Proteomes" id="UP001465668"/>
    </source>
</evidence>
<comment type="caution">
    <text evidence="2">The sequence shown here is derived from an EMBL/GenBank/DDBJ whole genome shotgun (WGS) entry which is preliminary data.</text>
</comment>
<dbReference type="InterPro" id="IPR010721">
    <property type="entry name" value="UstE-like"/>
</dbReference>
<reference evidence="2 3" key="1">
    <citation type="submission" date="2024-02" db="EMBL/GenBank/DDBJ databases">
        <title>First draft genome assembly of two strains of Seiridium cardinale.</title>
        <authorList>
            <person name="Emiliani G."/>
            <person name="Scali E."/>
        </authorList>
    </citation>
    <scope>NUCLEOTIDE SEQUENCE [LARGE SCALE GENOMIC DNA]</scope>
    <source>
        <strain evidence="2 3">BM-138-000479</strain>
    </source>
</reference>
<keyword evidence="1" id="KW-0812">Transmembrane</keyword>
<keyword evidence="1" id="KW-0472">Membrane</keyword>